<keyword evidence="3" id="KW-1185">Reference proteome</keyword>
<sequence length="348" mass="39987">MASRLVPDFSAVLVALEHIKELDKELRDEGVAFSPEASAHLSEITGAVTGLEAEGRTAHELLEVATIENSVLRHEMNLIRDQMSQVIMADVAAARASNAEEIEQLRKDLHHVSQIQESTVSKHDKVKSEIESQTFERDKVKAKHQEVIAALNDERTQKYAMQSHLDQTRQTIEDLKASIASCEHNTMTLQQDLTLEKEDFVKQREDLSKEENEEQIKHQEEALLESRRELDLLRENKRNGNDNLDDLRLQTIQLESSMQRLEASKSHSEKVLEAETKKYQELAAQKLALQKQLHDMNNDFDKVLADLKQKIANIEQNMVAARATRECLQDKFAKIYEVFKVTMRRRQK</sequence>
<proteinExistence type="predicted"/>
<evidence type="ECO:0000313" key="2">
    <source>
        <dbReference type="EMBL" id="KAK7929698.1"/>
    </source>
</evidence>
<dbReference type="InterPro" id="IPR038834">
    <property type="entry name" value="CCDC175"/>
</dbReference>
<reference evidence="3" key="1">
    <citation type="submission" date="2024-04" db="EMBL/GenBank/DDBJ databases">
        <title>Salinicola lusitanus LLJ914,a marine bacterium isolated from the Okinawa Trough.</title>
        <authorList>
            <person name="Li J."/>
        </authorList>
    </citation>
    <scope>NUCLEOTIDE SEQUENCE [LARGE SCALE GENOMIC DNA]</scope>
</reference>
<dbReference type="AlphaFoldDB" id="A0AAW0PQ60"/>
<protein>
    <submittedName>
        <fullName evidence="2">Uncharacterized protein</fullName>
    </submittedName>
</protein>
<name>A0AAW0PQ60_9GOBI</name>
<dbReference type="PANTHER" id="PTHR35347">
    <property type="entry name" value="COILED-COIL DOMAIN-CONTAINING PROTEIN 175"/>
    <property type="match status" value="1"/>
</dbReference>
<evidence type="ECO:0000313" key="3">
    <source>
        <dbReference type="Proteomes" id="UP001460270"/>
    </source>
</evidence>
<dbReference type="Proteomes" id="UP001460270">
    <property type="component" value="Unassembled WGS sequence"/>
</dbReference>
<keyword evidence="1" id="KW-0175">Coiled coil</keyword>
<accession>A0AAW0PQ60</accession>
<feature type="coiled-coil region" evidence="1">
    <location>
        <begin position="165"/>
        <end position="331"/>
    </location>
</feature>
<dbReference type="PANTHER" id="PTHR35347:SF1">
    <property type="entry name" value="COILED-COIL DOMAIN-CONTAINING PROTEIN 175"/>
    <property type="match status" value="1"/>
</dbReference>
<evidence type="ECO:0000256" key="1">
    <source>
        <dbReference type="SAM" id="Coils"/>
    </source>
</evidence>
<comment type="caution">
    <text evidence="2">The sequence shown here is derived from an EMBL/GenBank/DDBJ whole genome shotgun (WGS) entry which is preliminary data.</text>
</comment>
<dbReference type="EMBL" id="JBBPFD010000004">
    <property type="protein sequence ID" value="KAK7929698.1"/>
    <property type="molecule type" value="Genomic_DNA"/>
</dbReference>
<gene>
    <name evidence="2" type="ORF">WMY93_006093</name>
</gene>
<organism evidence="2 3">
    <name type="scientific">Mugilogobius chulae</name>
    <name type="common">yellowstripe goby</name>
    <dbReference type="NCBI Taxonomy" id="88201"/>
    <lineage>
        <taxon>Eukaryota</taxon>
        <taxon>Metazoa</taxon>
        <taxon>Chordata</taxon>
        <taxon>Craniata</taxon>
        <taxon>Vertebrata</taxon>
        <taxon>Euteleostomi</taxon>
        <taxon>Actinopterygii</taxon>
        <taxon>Neopterygii</taxon>
        <taxon>Teleostei</taxon>
        <taxon>Neoteleostei</taxon>
        <taxon>Acanthomorphata</taxon>
        <taxon>Gobiaria</taxon>
        <taxon>Gobiiformes</taxon>
        <taxon>Gobioidei</taxon>
        <taxon>Gobiidae</taxon>
        <taxon>Gobionellinae</taxon>
        <taxon>Mugilogobius</taxon>
    </lineage>
</organism>